<dbReference type="AlphaFoldDB" id="A0A2P2NEK2"/>
<reference evidence="1" key="1">
    <citation type="submission" date="2018-02" db="EMBL/GenBank/DDBJ databases">
        <title>Rhizophora mucronata_Transcriptome.</title>
        <authorList>
            <person name="Meera S.P."/>
            <person name="Sreeshan A."/>
            <person name="Augustine A."/>
        </authorList>
    </citation>
    <scope>NUCLEOTIDE SEQUENCE</scope>
    <source>
        <tissue evidence="1">Leaf</tissue>
    </source>
</reference>
<dbReference type="EMBL" id="GGEC01060418">
    <property type="protein sequence ID" value="MBX40902.1"/>
    <property type="molecule type" value="Transcribed_RNA"/>
</dbReference>
<proteinExistence type="predicted"/>
<accession>A0A2P2NEK2</accession>
<name>A0A2P2NEK2_RHIMU</name>
<protein>
    <submittedName>
        <fullName evidence="1">Uncharacterized protein</fullName>
    </submittedName>
</protein>
<sequence>MNQVFTDQNFDLHSKPNLQGFSCLNVHLFH</sequence>
<organism evidence="1">
    <name type="scientific">Rhizophora mucronata</name>
    <name type="common">Asiatic mangrove</name>
    <dbReference type="NCBI Taxonomy" id="61149"/>
    <lineage>
        <taxon>Eukaryota</taxon>
        <taxon>Viridiplantae</taxon>
        <taxon>Streptophyta</taxon>
        <taxon>Embryophyta</taxon>
        <taxon>Tracheophyta</taxon>
        <taxon>Spermatophyta</taxon>
        <taxon>Magnoliopsida</taxon>
        <taxon>eudicotyledons</taxon>
        <taxon>Gunneridae</taxon>
        <taxon>Pentapetalae</taxon>
        <taxon>rosids</taxon>
        <taxon>fabids</taxon>
        <taxon>Malpighiales</taxon>
        <taxon>Rhizophoraceae</taxon>
        <taxon>Rhizophora</taxon>
    </lineage>
</organism>
<evidence type="ECO:0000313" key="1">
    <source>
        <dbReference type="EMBL" id="MBX40902.1"/>
    </source>
</evidence>